<name>A0A0E9XYB7_ANGAN</name>
<dbReference type="EMBL" id="GBXM01001757">
    <property type="protein sequence ID" value="JAI06821.1"/>
    <property type="molecule type" value="Transcribed_RNA"/>
</dbReference>
<sequence>MYIKMCSACAFVDLMLWTSSVCLAKASVCLALSGAWSPPHHRGCWLYCMRVPH</sequence>
<organism evidence="2">
    <name type="scientific">Anguilla anguilla</name>
    <name type="common">European freshwater eel</name>
    <name type="synonym">Muraena anguilla</name>
    <dbReference type="NCBI Taxonomy" id="7936"/>
    <lineage>
        <taxon>Eukaryota</taxon>
        <taxon>Metazoa</taxon>
        <taxon>Chordata</taxon>
        <taxon>Craniata</taxon>
        <taxon>Vertebrata</taxon>
        <taxon>Euteleostomi</taxon>
        <taxon>Actinopterygii</taxon>
        <taxon>Neopterygii</taxon>
        <taxon>Teleostei</taxon>
        <taxon>Anguilliformes</taxon>
        <taxon>Anguillidae</taxon>
        <taxon>Anguilla</taxon>
    </lineage>
</organism>
<reference evidence="2" key="1">
    <citation type="submission" date="2014-11" db="EMBL/GenBank/DDBJ databases">
        <authorList>
            <person name="Amaro Gonzalez C."/>
        </authorList>
    </citation>
    <scope>NUCLEOTIDE SEQUENCE</scope>
</reference>
<feature type="signal peptide" evidence="1">
    <location>
        <begin position="1"/>
        <end position="24"/>
    </location>
</feature>
<accession>A0A0E9XYB7</accession>
<keyword evidence="1" id="KW-0732">Signal</keyword>
<proteinExistence type="predicted"/>
<evidence type="ECO:0000256" key="1">
    <source>
        <dbReference type="SAM" id="SignalP"/>
    </source>
</evidence>
<protein>
    <submittedName>
        <fullName evidence="2">Uncharacterized protein</fullName>
    </submittedName>
</protein>
<dbReference type="AlphaFoldDB" id="A0A0E9XYB7"/>
<reference evidence="2" key="2">
    <citation type="journal article" date="2015" name="Fish Shellfish Immunol.">
        <title>Early steps in the European eel (Anguilla anguilla)-Vibrio vulnificus interaction in the gills: Role of the RtxA13 toxin.</title>
        <authorList>
            <person name="Callol A."/>
            <person name="Pajuelo D."/>
            <person name="Ebbesson L."/>
            <person name="Teles M."/>
            <person name="MacKenzie S."/>
            <person name="Amaro C."/>
        </authorList>
    </citation>
    <scope>NUCLEOTIDE SEQUENCE</scope>
</reference>
<feature type="chain" id="PRO_5002435418" evidence="1">
    <location>
        <begin position="25"/>
        <end position="53"/>
    </location>
</feature>
<evidence type="ECO:0000313" key="2">
    <source>
        <dbReference type="EMBL" id="JAI06821.1"/>
    </source>
</evidence>